<evidence type="ECO:0000259" key="2">
    <source>
        <dbReference type="Pfam" id="PF08223"/>
    </source>
</evidence>
<evidence type="ECO:0000259" key="1">
    <source>
        <dbReference type="Pfam" id="PF07848"/>
    </source>
</evidence>
<dbReference type="Gene3D" id="1.20.58.1460">
    <property type="match status" value="1"/>
</dbReference>
<dbReference type="InterPro" id="IPR012906">
    <property type="entry name" value="PaaX-like_N"/>
</dbReference>
<protein>
    <submittedName>
        <fullName evidence="3">PaaX family transcriptional regulator</fullName>
    </submittedName>
</protein>
<dbReference type="PANTHER" id="PTHR30319">
    <property type="entry name" value="PHENYLACETIC ACID REGULATOR-RELATED TRANSCRIPTIONAL REPRESSOR"/>
    <property type="match status" value="1"/>
</dbReference>
<dbReference type="AlphaFoldDB" id="A0A939EE66"/>
<dbReference type="Pfam" id="PF08223">
    <property type="entry name" value="PaaX_C"/>
    <property type="match status" value="1"/>
</dbReference>
<reference evidence="3" key="1">
    <citation type="submission" date="2020-12" db="EMBL/GenBank/DDBJ databases">
        <title>Oil enriched cultivation method for isolating marine PHA-producing bacteria.</title>
        <authorList>
            <person name="Zheng W."/>
            <person name="Yu S."/>
            <person name="Huang Y."/>
        </authorList>
    </citation>
    <scope>NUCLEOTIDE SEQUENCE</scope>
    <source>
        <strain evidence="3">SY-2-12</strain>
    </source>
</reference>
<organism evidence="3 4">
    <name type="scientific">Roseibium aggregatum</name>
    <dbReference type="NCBI Taxonomy" id="187304"/>
    <lineage>
        <taxon>Bacteria</taxon>
        <taxon>Pseudomonadati</taxon>
        <taxon>Pseudomonadota</taxon>
        <taxon>Alphaproteobacteria</taxon>
        <taxon>Hyphomicrobiales</taxon>
        <taxon>Stappiaceae</taxon>
        <taxon>Roseibium</taxon>
    </lineage>
</organism>
<evidence type="ECO:0000313" key="3">
    <source>
        <dbReference type="EMBL" id="MBN9670493.1"/>
    </source>
</evidence>
<evidence type="ECO:0000313" key="4">
    <source>
        <dbReference type="Proteomes" id="UP000664096"/>
    </source>
</evidence>
<sequence>MPPSIELTIDRFVSPNPPKATHLIATIYGDVVEPRGGSIWMGDLISLCAGFAVNESLARRAVSRLVSQGQLVGYREGRRSFYALTPEAGTEYRHAAEVLYGEEDGESEWIIAHCPEWKAQEDLRRQGFVSLGGDVFVGSDRPGRRIGGTAFRASPLEPESEALKALAFDAYDLETLSRDYAAFIRQFEPLKTQFPKKLAGAPALVYRVALVHAYRAVRLRDPRLPVSVLPVEWPGTVARALFCELYRALSGAADEYICRHFLNRDGPMERTTEAVSARLKSLEPLR</sequence>
<dbReference type="RefSeq" id="WP_207139973.1">
    <property type="nucleotide sequence ID" value="NZ_JAEKJZ010000001.1"/>
</dbReference>
<dbReference type="InterPro" id="IPR011965">
    <property type="entry name" value="PaaX_trns_reg"/>
</dbReference>
<dbReference type="GO" id="GO:0006351">
    <property type="term" value="P:DNA-templated transcription"/>
    <property type="evidence" value="ECO:0007669"/>
    <property type="project" value="InterPro"/>
</dbReference>
<name>A0A939EE66_9HYPH</name>
<feature type="domain" description="Transcriptional repressor PaaX-like N-terminal" evidence="1">
    <location>
        <begin position="20"/>
        <end position="86"/>
    </location>
</feature>
<dbReference type="InterPro" id="IPR013225">
    <property type="entry name" value="PaaX_C"/>
</dbReference>
<comment type="caution">
    <text evidence="3">The sequence shown here is derived from an EMBL/GenBank/DDBJ whole genome shotgun (WGS) entry which is preliminary data.</text>
</comment>
<dbReference type="PIRSF" id="PIRSF020623">
    <property type="entry name" value="PaaX"/>
    <property type="match status" value="1"/>
</dbReference>
<gene>
    <name evidence="3" type="ORF">JF539_09105</name>
</gene>
<dbReference type="Proteomes" id="UP000664096">
    <property type="component" value="Unassembled WGS sequence"/>
</dbReference>
<dbReference type="PANTHER" id="PTHR30319:SF1">
    <property type="entry name" value="TRANSCRIPTIONAL REPRESSOR PAAX"/>
    <property type="match status" value="1"/>
</dbReference>
<dbReference type="EMBL" id="JAEKJZ010000001">
    <property type="protein sequence ID" value="MBN9670493.1"/>
    <property type="molecule type" value="Genomic_DNA"/>
</dbReference>
<dbReference type="Pfam" id="PF07848">
    <property type="entry name" value="PaaX"/>
    <property type="match status" value="1"/>
</dbReference>
<proteinExistence type="predicted"/>
<feature type="domain" description="Transcriptional repressor PaaX-like C-terminal" evidence="2">
    <location>
        <begin position="171"/>
        <end position="257"/>
    </location>
</feature>
<dbReference type="InterPro" id="IPR036388">
    <property type="entry name" value="WH-like_DNA-bd_sf"/>
</dbReference>
<accession>A0A939EE66</accession>
<dbReference type="Gene3D" id="1.10.10.10">
    <property type="entry name" value="Winged helix-like DNA-binding domain superfamily/Winged helix DNA-binding domain"/>
    <property type="match status" value="1"/>
</dbReference>